<name>A0A9P6SZA7_9FUNG</name>
<evidence type="ECO:0000256" key="1">
    <source>
        <dbReference type="SAM" id="MobiDB-lite"/>
    </source>
</evidence>
<accession>A0A9P6SZA7</accession>
<reference evidence="2" key="1">
    <citation type="journal article" date="2020" name="Fungal Divers.">
        <title>Resolving the Mortierellaceae phylogeny through synthesis of multi-gene phylogenetics and phylogenomics.</title>
        <authorList>
            <person name="Vandepol N."/>
            <person name="Liber J."/>
            <person name="Desiro A."/>
            <person name="Na H."/>
            <person name="Kennedy M."/>
            <person name="Barry K."/>
            <person name="Grigoriev I.V."/>
            <person name="Miller A.N."/>
            <person name="O'Donnell K."/>
            <person name="Stajich J.E."/>
            <person name="Bonito G."/>
        </authorList>
    </citation>
    <scope>NUCLEOTIDE SEQUENCE</scope>
    <source>
        <strain evidence="2">NRRL 2769</strain>
    </source>
</reference>
<sequence length="560" mass="61469">MATIGHDNCQHDNGHGQQHGHGHQNDNKHFHLDQFKKRHAALSSLFDDPVAECYEKDSLHILLTLPDSDLLSVKEAFVNPPKKTTDKKALADRATAAGLDPLPEIKSLSTSLAPAATPAATTEAESQTKGDNASIGQPLLDHRFRIGFSRQSGHAIELNNENNSNRVGPKKVESGAFVFQEDEMPYASVIQDVWKGKLCEECLRVLPANKEEIVECPVCSSGGEDTKVGAAPKFCSQTCLQAAWKTQLALRVYWKDAQCCIALSSSSSTAPKSVSDINSLANATADLAIGHNNQRPRITSKDGSDILLSKLCHNFKLLDTAARMAYLMTGYYLERLLDLPEGSALELAYLQALVKFNSFAIKSRVSEAITANDSMVQFDDYAIGSALYLLASIFNHSCAPNAMVVFGGSRSSGPDEYFMTQLMARLLTESQDPSLTMTKRMALLKSLEGAQSKMFVDTCILYGNTCDQLAMVYAQTGDLSKSIEWCKKALKVVVVHFPHDSIEVAQETLKLAGLLFNNMQTKEAMKQVQIAITLYKGYYGPNSKHPDLLELYEMEKVLKS</sequence>
<protein>
    <submittedName>
        <fullName evidence="2">SET and MYND domain-containing protein 4</fullName>
    </submittedName>
</protein>
<dbReference type="InterPro" id="IPR011990">
    <property type="entry name" value="TPR-like_helical_dom_sf"/>
</dbReference>
<evidence type="ECO:0000313" key="3">
    <source>
        <dbReference type="Proteomes" id="UP000703661"/>
    </source>
</evidence>
<keyword evidence="3" id="KW-1185">Reference proteome</keyword>
<comment type="caution">
    <text evidence="2">The sequence shown here is derived from an EMBL/GenBank/DDBJ whole genome shotgun (WGS) entry which is preliminary data.</text>
</comment>
<feature type="non-terminal residue" evidence="2">
    <location>
        <position position="560"/>
    </location>
</feature>
<dbReference type="Gene3D" id="2.170.270.10">
    <property type="entry name" value="SET domain"/>
    <property type="match status" value="1"/>
</dbReference>
<proteinExistence type="predicted"/>
<organism evidence="2 3">
    <name type="scientific">Entomortierella chlamydospora</name>
    <dbReference type="NCBI Taxonomy" id="101097"/>
    <lineage>
        <taxon>Eukaryota</taxon>
        <taxon>Fungi</taxon>
        <taxon>Fungi incertae sedis</taxon>
        <taxon>Mucoromycota</taxon>
        <taxon>Mortierellomycotina</taxon>
        <taxon>Mortierellomycetes</taxon>
        <taxon>Mortierellales</taxon>
        <taxon>Mortierellaceae</taxon>
        <taxon>Entomortierella</taxon>
    </lineage>
</organism>
<dbReference type="SUPFAM" id="SSF82199">
    <property type="entry name" value="SET domain"/>
    <property type="match status" value="1"/>
</dbReference>
<feature type="region of interest" description="Disordered" evidence="1">
    <location>
        <begin position="110"/>
        <end position="132"/>
    </location>
</feature>
<dbReference type="Proteomes" id="UP000703661">
    <property type="component" value="Unassembled WGS sequence"/>
</dbReference>
<dbReference type="PANTHER" id="PTHR47337:SF1">
    <property type="entry name" value="TETRATRICOPEPTIDE REPEAT (TPR)-LIKE SUPERFAMILY PROTEIN"/>
    <property type="match status" value="1"/>
</dbReference>
<dbReference type="PANTHER" id="PTHR47337">
    <property type="entry name" value="TETRATRICOPEPTIDE REPEAT (TPR)-LIKE SUPERFAMILY PROTEIN"/>
    <property type="match status" value="1"/>
</dbReference>
<dbReference type="Gene3D" id="1.25.40.10">
    <property type="entry name" value="Tetratricopeptide repeat domain"/>
    <property type="match status" value="1"/>
</dbReference>
<feature type="region of interest" description="Disordered" evidence="1">
    <location>
        <begin position="1"/>
        <end position="28"/>
    </location>
</feature>
<evidence type="ECO:0000313" key="2">
    <source>
        <dbReference type="EMBL" id="KAG0013224.1"/>
    </source>
</evidence>
<gene>
    <name evidence="2" type="primary">SMYD4</name>
    <name evidence="2" type="ORF">BGZ80_011220</name>
</gene>
<feature type="compositionally biased region" description="Low complexity" evidence="1">
    <location>
        <begin position="110"/>
        <end position="125"/>
    </location>
</feature>
<dbReference type="InterPro" id="IPR046341">
    <property type="entry name" value="SET_dom_sf"/>
</dbReference>
<dbReference type="AlphaFoldDB" id="A0A9P6SZA7"/>
<dbReference type="EMBL" id="JAAAID010000876">
    <property type="protein sequence ID" value="KAG0013224.1"/>
    <property type="molecule type" value="Genomic_DNA"/>
</dbReference>